<reference evidence="3 4" key="1">
    <citation type="submission" date="2021-05" db="EMBL/GenBank/DDBJ databases">
        <title>A Polyphasic approach of four new species of the genus Ohtaekwangia: Ohtaekwangia histidinii sp. nov., Ohtaekwangia cretensis sp. nov., Ohtaekwangia indiensis sp. nov., Ohtaekwangia reichenbachii sp. nov. from diverse environment.</title>
        <authorList>
            <person name="Octaviana S."/>
        </authorList>
    </citation>
    <scope>NUCLEOTIDE SEQUENCE [LARGE SCALE GENOMIC DNA]</scope>
    <source>
        <strain evidence="3 4">PWU37</strain>
    </source>
</reference>
<keyword evidence="1" id="KW-0472">Membrane</keyword>
<feature type="transmembrane region" description="Helical" evidence="1">
    <location>
        <begin position="69"/>
        <end position="88"/>
    </location>
</feature>
<keyword evidence="4" id="KW-1185">Reference proteome</keyword>
<organism evidence="3 4">
    <name type="scientific">Dawidia soli</name>
    <dbReference type="NCBI Taxonomy" id="2782352"/>
    <lineage>
        <taxon>Bacteria</taxon>
        <taxon>Pseudomonadati</taxon>
        <taxon>Bacteroidota</taxon>
        <taxon>Cytophagia</taxon>
        <taxon>Cytophagales</taxon>
        <taxon>Chryseotaleaceae</taxon>
        <taxon>Dawidia</taxon>
    </lineage>
</organism>
<keyword evidence="1" id="KW-1133">Transmembrane helix</keyword>
<keyword evidence="1" id="KW-0812">Transmembrane</keyword>
<evidence type="ECO:0000256" key="1">
    <source>
        <dbReference type="SAM" id="Phobius"/>
    </source>
</evidence>
<proteinExistence type="predicted"/>
<dbReference type="InterPro" id="IPR046216">
    <property type="entry name" value="DUF6249"/>
</dbReference>
<evidence type="ECO:0000313" key="4">
    <source>
        <dbReference type="Proteomes" id="UP001319180"/>
    </source>
</evidence>
<gene>
    <name evidence="3" type="ORF">KK078_22555</name>
</gene>
<evidence type="ECO:0000259" key="2">
    <source>
        <dbReference type="Pfam" id="PF19762"/>
    </source>
</evidence>
<comment type="caution">
    <text evidence="3">The sequence shown here is derived from an EMBL/GenBank/DDBJ whole genome shotgun (WGS) entry which is preliminary data.</text>
</comment>
<dbReference type="AlphaFoldDB" id="A0AAP2GKS9"/>
<dbReference type="Pfam" id="PF19762">
    <property type="entry name" value="DUF6249"/>
    <property type="match status" value="1"/>
</dbReference>
<feature type="transmembrane region" description="Helical" evidence="1">
    <location>
        <begin position="6"/>
        <end position="28"/>
    </location>
</feature>
<protein>
    <recommendedName>
        <fullName evidence="2">DUF6249 domain-containing protein</fullName>
    </recommendedName>
</protein>
<accession>A0AAP2GKS9</accession>
<dbReference type="Proteomes" id="UP001319180">
    <property type="component" value="Unassembled WGS sequence"/>
</dbReference>
<dbReference type="EMBL" id="JAHESC010000040">
    <property type="protein sequence ID" value="MBT1689363.1"/>
    <property type="molecule type" value="Genomic_DNA"/>
</dbReference>
<name>A0AAP2GKS9_9BACT</name>
<dbReference type="RefSeq" id="WP_254092588.1">
    <property type="nucleotide sequence ID" value="NZ_JAHESC010000040.1"/>
</dbReference>
<evidence type="ECO:0000313" key="3">
    <source>
        <dbReference type="EMBL" id="MBT1689363.1"/>
    </source>
</evidence>
<feature type="domain" description="DUF6249" evidence="2">
    <location>
        <begin position="11"/>
        <end position="114"/>
    </location>
</feature>
<feature type="transmembrane region" description="Helical" evidence="1">
    <location>
        <begin position="94"/>
        <end position="113"/>
    </location>
</feature>
<sequence length="119" mass="13576">MDDLVKILMPVSIMGTFGAALVAFTRTLTDYILKKRMIDKGYVNEDTQAIFKQHTVPHVAESRYPSLKWGLIIFFAGLSLILMEYIPHDVESPLPYGLFALSVSLGFLIYFFIVRKDQK</sequence>